<dbReference type="EMBL" id="QSQP01000005">
    <property type="protein sequence ID" value="RGK43814.1"/>
    <property type="molecule type" value="Genomic_DNA"/>
</dbReference>
<dbReference type="RefSeq" id="WP_117685568.1">
    <property type="nucleotide sequence ID" value="NZ_QSQP01000005.1"/>
</dbReference>
<dbReference type="SMART" id="SM00530">
    <property type="entry name" value="HTH_XRE"/>
    <property type="match status" value="1"/>
</dbReference>
<accession>A0A3E4M2E2</accession>
<dbReference type="SUPFAM" id="SSF47413">
    <property type="entry name" value="lambda repressor-like DNA-binding domains"/>
    <property type="match status" value="1"/>
</dbReference>
<evidence type="ECO:0000259" key="2">
    <source>
        <dbReference type="PROSITE" id="PS50943"/>
    </source>
</evidence>
<feature type="domain" description="HTH cro/C1-type" evidence="2">
    <location>
        <begin position="14"/>
        <end position="69"/>
    </location>
</feature>
<evidence type="ECO:0000313" key="3">
    <source>
        <dbReference type="EMBL" id="RGK43814.1"/>
    </source>
</evidence>
<dbReference type="GO" id="GO:0003677">
    <property type="term" value="F:DNA binding"/>
    <property type="evidence" value="ECO:0007669"/>
    <property type="project" value="UniProtKB-KW"/>
</dbReference>
<dbReference type="PANTHER" id="PTHR46558:SF4">
    <property type="entry name" value="DNA-BIDING PHAGE PROTEIN"/>
    <property type="match status" value="1"/>
</dbReference>
<dbReference type="InterPro" id="IPR001387">
    <property type="entry name" value="Cro/C1-type_HTH"/>
</dbReference>
<dbReference type="Pfam" id="PF01381">
    <property type="entry name" value="HTH_3"/>
    <property type="match status" value="1"/>
</dbReference>
<dbReference type="CDD" id="cd00093">
    <property type="entry name" value="HTH_XRE"/>
    <property type="match status" value="1"/>
</dbReference>
<dbReference type="Gene3D" id="1.10.260.40">
    <property type="entry name" value="lambda repressor-like DNA-binding domains"/>
    <property type="match status" value="1"/>
</dbReference>
<dbReference type="InterPro" id="IPR010982">
    <property type="entry name" value="Lambda_DNA-bd_dom_sf"/>
</dbReference>
<gene>
    <name evidence="3" type="ORF">DXD13_05200</name>
</gene>
<evidence type="ECO:0000313" key="4">
    <source>
        <dbReference type="Proteomes" id="UP000261052"/>
    </source>
</evidence>
<comment type="caution">
    <text evidence="3">The sequence shown here is derived from an EMBL/GenBank/DDBJ whole genome shotgun (WGS) entry which is preliminary data.</text>
</comment>
<name>A0A3E4M2E2_9FIRM</name>
<protein>
    <submittedName>
        <fullName evidence="3">XRE family transcriptional regulator</fullName>
    </submittedName>
</protein>
<proteinExistence type="predicted"/>
<reference evidence="3 4" key="1">
    <citation type="submission" date="2018-08" db="EMBL/GenBank/DDBJ databases">
        <title>A genome reference for cultivated species of the human gut microbiota.</title>
        <authorList>
            <person name="Zou Y."/>
            <person name="Xue W."/>
            <person name="Luo G."/>
        </authorList>
    </citation>
    <scope>NUCLEOTIDE SEQUENCE [LARGE SCALE GENOMIC DNA]</scope>
    <source>
        <strain evidence="3 4">TF11-15AC</strain>
    </source>
</reference>
<keyword evidence="1" id="KW-0238">DNA-binding</keyword>
<sequence>MDELRKRQKIISQLVEARLEQGISQAELARRLGIQRSGINRLESGTQNPTLDMILKIASALGKDVSLELNDKEEPMSHVYSLRIYDTELMRFSMEKQGLSGLVAEILYTNEEQAHLLPLDMERTGEGVIHWLERRVIPKNRAFVDEILKTLGLSHNDTKGIIDVCKGLSLNDSYWVVPEGFEGKFSQYNLYENRFSEILALVAYTGAGGSRQAFTTSPELTTGGMLPKAWRYVEHDGIYLYKGGTTGASNAGREPYCEYYASQIAETMRLNTVHYDLENWKGITASKCALFTNIDTAYIPIGRIVRTGGIAACLAYYDKLGPEFSEQIRSMLVFDALIYNEDRHFGNFGVLRDNHSGNIIAPAPIFDNGLSLFCYAGKEDYANLDEYAKTRSNPYNISYEEVCAEVMGPKQKEQLRRMIGFRFKRHESLGLPEEHLQAIEKHLEGRVRKLLAIPTSHLKQEKAR</sequence>
<dbReference type="PANTHER" id="PTHR46558">
    <property type="entry name" value="TRACRIPTIONAL REGULATORY PROTEIN-RELATED-RELATED"/>
    <property type="match status" value="1"/>
</dbReference>
<evidence type="ECO:0000256" key="1">
    <source>
        <dbReference type="ARBA" id="ARBA00023125"/>
    </source>
</evidence>
<dbReference type="PROSITE" id="PS50943">
    <property type="entry name" value="HTH_CROC1"/>
    <property type="match status" value="1"/>
</dbReference>
<dbReference type="AlphaFoldDB" id="A0A3E4M2E2"/>
<dbReference type="Gene3D" id="1.10.1070.20">
    <property type="match status" value="1"/>
</dbReference>
<dbReference type="Proteomes" id="UP000261052">
    <property type="component" value="Unassembled WGS sequence"/>
</dbReference>
<organism evidence="3 4">
    <name type="scientific">Agathobacter rectalis</name>
    <dbReference type="NCBI Taxonomy" id="39491"/>
    <lineage>
        <taxon>Bacteria</taxon>
        <taxon>Bacillati</taxon>
        <taxon>Bacillota</taxon>
        <taxon>Clostridia</taxon>
        <taxon>Lachnospirales</taxon>
        <taxon>Lachnospiraceae</taxon>
        <taxon>Agathobacter</taxon>
    </lineage>
</organism>